<dbReference type="OrthoDB" id="7468066at2759"/>
<organism evidence="2 3">
    <name type="scientific">Pararge aegeria aegeria</name>
    <dbReference type="NCBI Taxonomy" id="348720"/>
    <lineage>
        <taxon>Eukaryota</taxon>
        <taxon>Metazoa</taxon>
        <taxon>Ecdysozoa</taxon>
        <taxon>Arthropoda</taxon>
        <taxon>Hexapoda</taxon>
        <taxon>Insecta</taxon>
        <taxon>Pterygota</taxon>
        <taxon>Neoptera</taxon>
        <taxon>Endopterygota</taxon>
        <taxon>Lepidoptera</taxon>
        <taxon>Glossata</taxon>
        <taxon>Ditrysia</taxon>
        <taxon>Papilionoidea</taxon>
        <taxon>Nymphalidae</taxon>
        <taxon>Satyrinae</taxon>
        <taxon>Satyrini</taxon>
        <taxon>Parargina</taxon>
        <taxon>Pararge</taxon>
    </lineage>
</organism>
<evidence type="ECO:0000313" key="3">
    <source>
        <dbReference type="Proteomes" id="UP000838756"/>
    </source>
</evidence>
<evidence type="ECO:0000313" key="2">
    <source>
        <dbReference type="EMBL" id="CAH2242035.1"/>
    </source>
</evidence>
<reference evidence="2" key="1">
    <citation type="submission" date="2022-03" db="EMBL/GenBank/DDBJ databases">
        <authorList>
            <person name="Lindestad O."/>
        </authorList>
    </citation>
    <scope>NUCLEOTIDE SEQUENCE</scope>
</reference>
<feature type="signal peptide" evidence="1">
    <location>
        <begin position="1"/>
        <end position="19"/>
    </location>
</feature>
<evidence type="ECO:0000256" key="1">
    <source>
        <dbReference type="SAM" id="SignalP"/>
    </source>
</evidence>
<keyword evidence="3" id="KW-1185">Reference proteome</keyword>
<sequence>MALSTCFLIFILFSAICKGDIDMDYYSSPVLRSSTSLTCNSHLSQYYCQIKCNMKPALCIQNDCYCITIAPANQKESDNKNERVPARKNNVKRENGILEFVDFEDFKPKGTQHVGTVSINAMRPTLRHHIAHFCPNADVARACIRKCMAEGKPAFCGKDHVCYCGHKYTHTGKDEGVNAKEMYAEFKDLYKKYFGPNYAKISVEV</sequence>
<dbReference type="EMBL" id="CAKXAJ010025608">
    <property type="protein sequence ID" value="CAH2242035.1"/>
    <property type="molecule type" value="Genomic_DNA"/>
</dbReference>
<dbReference type="AlphaFoldDB" id="A0A8S4RWP9"/>
<protein>
    <submittedName>
        <fullName evidence="2">Jg24372 protein</fullName>
    </submittedName>
</protein>
<feature type="chain" id="PRO_5035895042" evidence="1">
    <location>
        <begin position="20"/>
        <end position="205"/>
    </location>
</feature>
<gene>
    <name evidence="2" type="primary">jg24372</name>
    <name evidence="2" type="ORF">PAEG_LOCUS18393</name>
</gene>
<comment type="caution">
    <text evidence="2">The sequence shown here is derived from an EMBL/GenBank/DDBJ whole genome shotgun (WGS) entry which is preliminary data.</text>
</comment>
<accession>A0A8S4RWP9</accession>
<keyword evidence="1" id="KW-0732">Signal</keyword>
<dbReference type="Proteomes" id="UP000838756">
    <property type="component" value="Unassembled WGS sequence"/>
</dbReference>
<proteinExistence type="predicted"/>
<name>A0A8S4RWP9_9NEOP</name>